<proteinExistence type="predicted"/>
<comment type="caution">
    <text evidence="2">The sequence shown here is derived from an EMBL/GenBank/DDBJ whole genome shotgun (WGS) entry which is preliminary data.</text>
</comment>
<sequence length="860" mass="97138">MAGDMEDAATAPRKRVYMYNPLVSFSSHIDTYLAEILRREGRGDAISQPRCPGIACESGDFFYRCVTCRDARLFCQSCIVTAHLCSPTHIIQHWNGDYFDKIPLQMLGLWYQVGHLIGKACAHPRPAFGSRFMIIDMNGIHNVALDFCHCLRECPLAIQLQRAWLFPGTVLEPRIAVTVAALEQFQMLTFMGKLSAYEYYHSLARLSDNTGTKTPLDNFEAFICIVREWSFIRLLKRGGIGNDASGWEAAKPASCAVECLTCPRPGINIPVKSDPNAPTAWEDTLFVGVDANFKLERFEVSSEEKDPRLGRALCYFVDTKSVGGVVCTRHKLKLPLSTVDLRVGETGVPRIVTTYDIACQWSINLEDRIKVYGPDMAPPLCNMLYLVPKFHLPGHIKACQEKYCMSFHIHVGNNNGKAPERSWAISNGVAASTREMSPGHRREKLDQHFGDVNWQKNDAVPNAAEFESHFERFTMTLPTDDVAKWTTMVEAWEADREQFNPFARIVTSKLEAAMRLQLARKDAQDELAGLEGDQLYVTSPKDMIAQGVQIEASQRRIARMNKDLGEHSTDLQRAQVLEKVESWFVQQEVHMPVICGLRIRDSEGNGPSVPTYSQPLYLPSTVLLHHPCDDIVGFDLLHMIRGHLLALAKGYKDADAMTLTQKEQLKCHKTTRDLNTRITQAKYYYRNVRQCLMTLSARTGEHSWQSQLRGLEDSDVRRISDSTVGAFDTEQGMSWIWYAAHLGDVPGGINEYLRIEWCKARARAHRWREECKLVNANMQRVKRTLEHDTNLWLSRAQSGMEGGAFITAGEGAAAYAKRQAAIRIAIKSSFEQKWCRVEEWIALGETDESVAADNENPFIE</sequence>
<dbReference type="Proteomes" id="UP001175227">
    <property type="component" value="Unassembled WGS sequence"/>
</dbReference>
<evidence type="ECO:0000313" key="2">
    <source>
        <dbReference type="EMBL" id="KAK0470911.1"/>
    </source>
</evidence>
<feature type="domain" description="CxC2-like cysteine cluster KDZ transposase-associated" evidence="1">
    <location>
        <begin position="104"/>
        <end position="211"/>
    </location>
</feature>
<dbReference type="Pfam" id="PF18803">
    <property type="entry name" value="CxC2"/>
    <property type="match status" value="1"/>
</dbReference>
<evidence type="ECO:0000313" key="3">
    <source>
        <dbReference type="Proteomes" id="UP001175227"/>
    </source>
</evidence>
<keyword evidence="3" id="KW-1185">Reference proteome</keyword>
<dbReference type="InterPro" id="IPR041457">
    <property type="entry name" value="CxC2_KDZ-assoc"/>
</dbReference>
<dbReference type="EMBL" id="JAUEPR010000057">
    <property type="protein sequence ID" value="KAK0470911.1"/>
    <property type="molecule type" value="Genomic_DNA"/>
</dbReference>
<dbReference type="AlphaFoldDB" id="A0AA39NSA6"/>
<dbReference type="InterPro" id="IPR040521">
    <property type="entry name" value="KDZ"/>
</dbReference>
<organism evidence="2 3">
    <name type="scientific">Armillaria novae-zelandiae</name>
    <dbReference type="NCBI Taxonomy" id="153914"/>
    <lineage>
        <taxon>Eukaryota</taxon>
        <taxon>Fungi</taxon>
        <taxon>Dikarya</taxon>
        <taxon>Basidiomycota</taxon>
        <taxon>Agaricomycotina</taxon>
        <taxon>Agaricomycetes</taxon>
        <taxon>Agaricomycetidae</taxon>
        <taxon>Agaricales</taxon>
        <taxon>Marasmiineae</taxon>
        <taxon>Physalacriaceae</taxon>
        <taxon>Armillaria</taxon>
    </lineage>
</organism>
<gene>
    <name evidence="2" type="ORF">IW261DRAFT_1553650</name>
</gene>
<reference evidence="2" key="1">
    <citation type="submission" date="2023-06" db="EMBL/GenBank/DDBJ databases">
        <authorList>
            <consortium name="Lawrence Berkeley National Laboratory"/>
            <person name="Ahrendt S."/>
            <person name="Sahu N."/>
            <person name="Indic B."/>
            <person name="Wong-Bajracharya J."/>
            <person name="Merenyi Z."/>
            <person name="Ke H.-M."/>
            <person name="Monk M."/>
            <person name="Kocsube S."/>
            <person name="Drula E."/>
            <person name="Lipzen A."/>
            <person name="Balint B."/>
            <person name="Henrissat B."/>
            <person name="Andreopoulos B."/>
            <person name="Martin F.M."/>
            <person name="Harder C.B."/>
            <person name="Rigling D."/>
            <person name="Ford K.L."/>
            <person name="Foster G.D."/>
            <person name="Pangilinan J."/>
            <person name="Papanicolaou A."/>
            <person name="Barry K."/>
            <person name="LaButti K."/>
            <person name="Viragh M."/>
            <person name="Koriabine M."/>
            <person name="Yan M."/>
            <person name="Riley R."/>
            <person name="Champramary S."/>
            <person name="Plett K.L."/>
            <person name="Tsai I.J."/>
            <person name="Slot J."/>
            <person name="Sipos G."/>
            <person name="Plett J."/>
            <person name="Nagy L.G."/>
            <person name="Grigoriev I.V."/>
        </authorList>
    </citation>
    <scope>NUCLEOTIDE SEQUENCE</scope>
    <source>
        <strain evidence="2">ICMP 16352</strain>
    </source>
</reference>
<name>A0AA39NSA6_9AGAR</name>
<evidence type="ECO:0000259" key="1">
    <source>
        <dbReference type="Pfam" id="PF18803"/>
    </source>
</evidence>
<protein>
    <recommendedName>
        <fullName evidence="1">CxC2-like cysteine cluster KDZ transposase-associated domain-containing protein</fullName>
    </recommendedName>
</protein>
<dbReference type="Pfam" id="PF18758">
    <property type="entry name" value="KDZ"/>
    <property type="match status" value="1"/>
</dbReference>
<accession>A0AA39NSA6</accession>